<organism evidence="2 3">
    <name type="scientific">Candidatus Synechococcus spongiarum SP3</name>
    <dbReference type="NCBI Taxonomy" id="1604020"/>
    <lineage>
        <taxon>Bacteria</taxon>
        <taxon>Bacillati</taxon>
        <taxon>Cyanobacteriota</taxon>
        <taxon>Cyanophyceae</taxon>
        <taxon>Synechococcales</taxon>
        <taxon>Synechococcaceae</taxon>
        <taxon>Synechococcus</taxon>
    </lineage>
</organism>
<evidence type="ECO:0000313" key="3">
    <source>
        <dbReference type="Proteomes" id="UP000035067"/>
    </source>
</evidence>
<proteinExistence type="predicted"/>
<sequence length="91" mass="10269">MVAAFNKLKLGDDLLTSGRLATELAQDLEGHFEERTHALSNEVEPKLMNANQARSLFDVTWQQFDHKCPIPMNKQKVRGRQKHSSPPLSIG</sequence>
<name>A0A0G2J5L7_9SYNE</name>
<dbReference type="EMBL" id="JXQG01000003">
    <property type="protein sequence ID" value="KKZ13244.1"/>
    <property type="molecule type" value="Genomic_DNA"/>
</dbReference>
<dbReference type="Proteomes" id="UP000035067">
    <property type="component" value="Unassembled WGS sequence"/>
</dbReference>
<dbReference type="AlphaFoldDB" id="A0A0G2J5L7"/>
<gene>
    <name evidence="2" type="ORF">TE42_01090</name>
</gene>
<accession>A0A0G2J5L7</accession>
<feature type="region of interest" description="Disordered" evidence="1">
    <location>
        <begin position="71"/>
        <end position="91"/>
    </location>
</feature>
<protein>
    <submittedName>
        <fullName evidence="2">Uncharacterized protein</fullName>
    </submittedName>
</protein>
<evidence type="ECO:0000256" key="1">
    <source>
        <dbReference type="SAM" id="MobiDB-lite"/>
    </source>
</evidence>
<comment type="caution">
    <text evidence="2">The sequence shown here is derived from an EMBL/GenBank/DDBJ whole genome shotgun (WGS) entry which is preliminary data.</text>
</comment>
<evidence type="ECO:0000313" key="2">
    <source>
        <dbReference type="EMBL" id="KKZ13244.1"/>
    </source>
</evidence>
<reference evidence="2 3" key="1">
    <citation type="submission" date="2015-01" db="EMBL/GenBank/DDBJ databases">
        <title>Lifestyle Evolution in Cyanobacterial Symbionts of Sponges.</title>
        <authorList>
            <person name="Burgsdorf I."/>
            <person name="Slaby B.M."/>
            <person name="Handley K.M."/>
            <person name="Haber M."/>
            <person name="Blom J."/>
            <person name="Marshall C.W."/>
            <person name="Gilbert J.A."/>
            <person name="Hentschel U."/>
            <person name="Steindler L."/>
        </authorList>
    </citation>
    <scope>NUCLEOTIDE SEQUENCE [LARGE SCALE GENOMIC DNA]</scope>
    <source>
        <strain evidence="2">SP3</strain>
    </source>
</reference>